<evidence type="ECO:0000256" key="8">
    <source>
        <dbReference type="ARBA" id="ARBA00032174"/>
    </source>
</evidence>
<comment type="subcellular location">
    <subcellularLocation>
        <location evidence="1">Cytoplasm</location>
        <location evidence="1">Stress granule</location>
    </subcellularLocation>
    <subcellularLocation>
        <location evidence="2">Nucleus speckle</location>
    </subcellularLocation>
</comment>
<dbReference type="PANTHER" id="PTHR31638:SF3">
    <property type="entry name" value="DAZ-ASSOCIATED PROTEIN 2"/>
    <property type="match status" value="1"/>
</dbReference>
<evidence type="ECO:0000313" key="13">
    <source>
        <dbReference type="RefSeq" id="XP_007187037.1"/>
    </source>
</evidence>
<dbReference type="InterPro" id="IPR022730">
    <property type="entry name" value="DAZ_assoc-2"/>
</dbReference>
<evidence type="ECO:0000256" key="2">
    <source>
        <dbReference type="ARBA" id="ARBA00004324"/>
    </source>
</evidence>
<dbReference type="Pfam" id="PF11029">
    <property type="entry name" value="DAZAP2"/>
    <property type="match status" value="1"/>
</dbReference>
<dbReference type="GO" id="GO:0016607">
    <property type="term" value="C:nuclear speck"/>
    <property type="evidence" value="ECO:0007669"/>
    <property type="project" value="UniProtKB-SubCell"/>
</dbReference>
<organism evidence="12 13">
    <name type="scientific">Balaenoptera acutorostrata</name>
    <name type="common">Common minke whale</name>
    <name type="synonym">Balaena rostrata</name>
    <dbReference type="NCBI Taxonomy" id="9767"/>
    <lineage>
        <taxon>Eukaryota</taxon>
        <taxon>Metazoa</taxon>
        <taxon>Chordata</taxon>
        <taxon>Craniata</taxon>
        <taxon>Vertebrata</taxon>
        <taxon>Euteleostomi</taxon>
        <taxon>Mammalia</taxon>
        <taxon>Eutheria</taxon>
        <taxon>Laurasiatheria</taxon>
        <taxon>Artiodactyla</taxon>
        <taxon>Whippomorpha</taxon>
        <taxon>Cetacea</taxon>
        <taxon>Mysticeti</taxon>
        <taxon>Balaenopteridae</taxon>
        <taxon>Balaenoptera</taxon>
    </lineage>
</organism>
<protein>
    <recommendedName>
        <fullName evidence="3">DAZ-associated protein 2</fullName>
    </recommendedName>
    <alternativeName>
        <fullName evidence="8">Deleted in azoospermia-associated protein 2</fullName>
    </alternativeName>
    <alternativeName>
        <fullName evidence="9">Proline-rich transcript in brain protein</fullName>
    </alternativeName>
</protein>
<keyword evidence="12" id="KW-1185">Reference proteome</keyword>
<gene>
    <name evidence="13" type="primary">LOC103000206</name>
</gene>
<keyword evidence="4" id="KW-0963">Cytoplasm</keyword>
<name>A0A384AI61_BALAC</name>
<sequence>MNGRGQYPPQPAYPAQPPGNPVCPQTLHLPQVPPCTDASPACSEVCPTGYPPSTAQLAVMQGAHVLVTQWKRNFSVGGSDGDYTIR</sequence>
<evidence type="ECO:0000256" key="3">
    <source>
        <dbReference type="ARBA" id="ARBA00014066"/>
    </source>
</evidence>
<feature type="compositionally biased region" description="Pro residues" evidence="11">
    <location>
        <begin position="8"/>
        <end position="21"/>
    </location>
</feature>
<dbReference type="GeneID" id="103000206"/>
<dbReference type="Proteomes" id="UP001652580">
    <property type="component" value="Chromosome 15"/>
</dbReference>
<keyword evidence="7" id="KW-0539">Nucleus</keyword>
<comment type="function">
    <text evidence="10">In unstressed cells, promotes SIAH1-mediated polyubiquitination and degradation of the serine/threonine-protein kinase HIPK2, probably by acting as a loading factor that potentiates complex formation between HIPK2 and ubiquitin ligase SIAH1. In response to DNA damage, localizes to the nucleus following phosphorylation by HIPK2 and modulates the expression of a subset of TP53/p53 target genes by binding to TP53 at target gene promoters. This limits the expression of a number of cell death-mediating TP53 target genes, reducing DNA damage-induced cell death. Enhances the binding of transcription factor TCF7L2/TCF4, a Wnt signaling pathway effector, to the promoters of target genes. Plays a role in stress granule formation.</text>
</comment>
<dbReference type="InParanoid" id="A0A384AI61"/>
<feature type="region of interest" description="Disordered" evidence="11">
    <location>
        <begin position="1"/>
        <end position="21"/>
    </location>
</feature>
<evidence type="ECO:0000256" key="10">
    <source>
        <dbReference type="ARBA" id="ARBA00045449"/>
    </source>
</evidence>
<dbReference type="KEGG" id="bacu:103000206"/>
<evidence type="ECO:0000256" key="6">
    <source>
        <dbReference type="ARBA" id="ARBA00022843"/>
    </source>
</evidence>
<evidence type="ECO:0000256" key="1">
    <source>
        <dbReference type="ARBA" id="ARBA00004210"/>
    </source>
</evidence>
<reference evidence="13" key="1">
    <citation type="submission" date="2025-08" db="UniProtKB">
        <authorList>
            <consortium name="RefSeq"/>
        </authorList>
    </citation>
    <scope>IDENTIFICATION</scope>
</reference>
<dbReference type="PANTHER" id="PTHR31638">
    <property type="entry name" value="DAZ-ASSOCIATED PROTEIN 2"/>
    <property type="match status" value="1"/>
</dbReference>
<keyword evidence="6" id="KW-0832">Ubl conjugation</keyword>
<evidence type="ECO:0000313" key="12">
    <source>
        <dbReference type="Proteomes" id="UP001652580"/>
    </source>
</evidence>
<dbReference type="RefSeq" id="XP_007187037.1">
    <property type="nucleotide sequence ID" value="XM_007186975.1"/>
</dbReference>
<proteinExistence type="predicted"/>
<evidence type="ECO:0000256" key="5">
    <source>
        <dbReference type="ARBA" id="ARBA00022553"/>
    </source>
</evidence>
<dbReference type="GO" id="GO:0010494">
    <property type="term" value="C:cytoplasmic stress granule"/>
    <property type="evidence" value="ECO:0007669"/>
    <property type="project" value="UniProtKB-SubCell"/>
</dbReference>
<evidence type="ECO:0000256" key="9">
    <source>
        <dbReference type="ARBA" id="ARBA00034352"/>
    </source>
</evidence>
<keyword evidence="5" id="KW-0597">Phosphoprotein</keyword>
<accession>A0A384AI61</accession>
<dbReference type="AlphaFoldDB" id="A0A384AI61"/>
<dbReference type="STRING" id="310752.A0A384AI61"/>
<evidence type="ECO:0000256" key="11">
    <source>
        <dbReference type="SAM" id="MobiDB-lite"/>
    </source>
</evidence>
<evidence type="ECO:0000256" key="7">
    <source>
        <dbReference type="ARBA" id="ARBA00023242"/>
    </source>
</evidence>
<evidence type="ECO:0000256" key="4">
    <source>
        <dbReference type="ARBA" id="ARBA00022490"/>
    </source>
</evidence>